<evidence type="ECO:0008006" key="3">
    <source>
        <dbReference type="Google" id="ProtNLM"/>
    </source>
</evidence>
<proteinExistence type="predicted"/>
<protein>
    <recommendedName>
        <fullName evidence="3">Reverse transcriptase</fullName>
    </recommendedName>
</protein>
<dbReference type="Proteomes" id="UP001160148">
    <property type="component" value="Unassembled WGS sequence"/>
</dbReference>
<keyword evidence="2" id="KW-1185">Reference proteome</keyword>
<organism evidence="1 2">
    <name type="scientific">Macrosiphum euphorbiae</name>
    <name type="common">potato aphid</name>
    <dbReference type="NCBI Taxonomy" id="13131"/>
    <lineage>
        <taxon>Eukaryota</taxon>
        <taxon>Metazoa</taxon>
        <taxon>Ecdysozoa</taxon>
        <taxon>Arthropoda</taxon>
        <taxon>Hexapoda</taxon>
        <taxon>Insecta</taxon>
        <taxon>Pterygota</taxon>
        <taxon>Neoptera</taxon>
        <taxon>Paraneoptera</taxon>
        <taxon>Hemiptera</taxon>
        <taxon>Sternorrhyncha</taxon>
        <taxon>Aphidomorpha</taxon>
        <taxon>Aphidoidea</taxon>
        <taxon>Aphididae</taxon>
        <taxon>Macrosiphini</taxon>
        <taxon>Macrosiphum</taxon>
    </lineage>
</organism>
<evidence type="ECO:0000313" key="2">
    <source>
        <dbReference type="Proteomes" id="UP001160148"/>
    </source>
</evidence>
<reference evidence="1 2" key="1">
    <citation type="submission" date="2023-01" db="EMBL/GenBank/DDBJ databases">
        <authorList>
            <person name="Whitehead M."/>
        </authorList>
    </citation>
    <scope>NUCLEOTIDE SEQUENCE [LARGE SCALE GENOMIC DNA]</scope>
</reference>
<dbReference type="PANTHER" id="PTHR36688:SF2">
    <property type="entry name" value="ENDONUCLEASE_EXONUCLEASE_PHOSPHATASE DOMAIN-CONTAINING PROTEIN"/>
    <property type="match status" value="1"/>
</dbReference>
<sequence length="304" mass="34411">MTLPQINREKGCVIKWKKQTGIGFKEQLSIDIQCYKPNDTIDQGAESIVEAISYAAKSSIPIKGTLRGRKLPPWRTPELTISGREVNNYRKHMNYKTIDRAGYKIVRNNHLSLIRLTRFSQWKEFAESANSNPWGLLYKWLKKGSSNNNIQTSLKTPDGNVPRTTEGTACLLLKTLIPHDGSEITLTDQQVGPRVTVNLNADEIKDAIWRIGPKKAPGKDGLTAAIIRKAYPIVKDQLTHLYRRYLMNSTSPRCWKDAKVVVLLKGKDKDPTEPKSYRPVSFSPTLGNVLETLIMKRLGQEIKK</sequence>
<comment type="caution">
    <text evidence="1">The sequence shown here is derived from an EMBL/GenBank/DDBJ whole genome shotgun (WGS) entry which is preliminary data.</text>
</comment>
<accession>A0AAV0WV46</accession>
<name>A0AAV0WV46_9HEMI</name>
<gene>
    <name evidence="1" type="ORF">MEUPH1_LOCUS14819</name>
</gene>
<dbReference type="InterPro" id="IPR052560">
    <property type="entry name" value="RdDP_mobile_element"/>
</dbReference>
<dbReference type="PANTHER" id="PTHR36688">
    <property type="entry name" value="ENDO/EXONUCLEASE/PHOSPHATASE DOMAIN-CONTAINING PROTEIN"/>
    <property type="match status" value="1"/>
</dbReference>
<dbReference type="EMBL" id="CARXXK010000002">
    <property type="protein sequence ID" value="CAI6359402.1"/>
    <property type="molecule type" value="Genomic_DNA"/>
</dbReference>
<dbReference type="AlphaFoldDB" id="A0AAV0WV46"/>
<evidence type="ECO:0000313" key="1">
    <source>
        <dbReference type="EMBL" id="CAI6359402.1"/>
    </source>
</evidence>